<accession>G2YUY1</accession>
<dbReference type="EMBL" id="FQ790354">
    <property type="protein sequence ID" value="CCD55429.1"/>
    <property type="molecule type" value="Genomic_DNA"/>
</dbReference>
<feature type="compositionally biased region" description="Basic and acidic residues" evidence="1">
    <location>
        <begin position="784"/>
        <end position="793"/>
    </location>
</feature>
<protein>
    <submittedName>
        <fullName evidence="2">Uncharacterized protein</fullName>
    </submittedName>
</protein>
<organism evidence="2 3">
    <name type="scientific">Botryotinia fuckeliana (strain T4)</name>
    <name type="common">Noble rot fungus</name>
    <name type="synonym">Botrytis cinerea</name>
    <dbReference type="NCBI Taxonomy" id="999810"/>
    <lineage>
        <taxon>Eukaryota</taxon>
        <taxon>Fungi</taxon>
        <taxon>Dikarya</taxon>
        <taxon>Ascomycota</taxon>
        <taxon>Pezizomycotina</taxon>
        <taxon>Leotiomycetes</taxon>
        <taxon>Helotiales</taxon>
        <taxon>Sclerotiniaceae</taxon>
        <taxon>Botrytis</taxon>
    </lineage>
</organism>
<dbReference type="OrthoDB" id="5429442at2759"/>
<name>G2YUY1_BOTF4</name>
<dbReference type="AlphaFoldDB" id="G2YUY1"/>
<evidence type="ECO:0000256" key="1">
    <source>
        <dbReference type="SAM" id="MobiDB-lite"/>
    </source>
</evidence>
<gene>
    <name evidence="2" type="ORF">BofuT4_P158250.1</name>
</gene>
<dbReference type="Proteomes" id="UP000008177">
    <property type="component" value="Unplaced contigs"/>
</dbReference>
<feature type="region of interest" description="Disordered" evidence="1">
    <location>
        <begin position="774"/>
        <end position="793"/>
    </location>
</feature>
<reference evidence="3" key="1">
    <citation type="journal article" date="2011" name="PLoS Genet.">
        <title>Genomic analysis of the necrotrophic fungal pathogens Sclerotinia sclerotiorum and Botrytis cinerea.</title>
        <authorList>
            <person name="Amselem J."/>
            <person name="Cuomo C.A."/>
            <person name="van Kan J.A."/>
            <person name="Viaud M."/>
            <person name="Benito E.P."/>
            <person name="Couloux A."/>
            <person name="Coutinho P.M."/>
            <person name="de Vries R.P."/>
            <person name="Dyer P.S."/>
            <person name="Fillinger S."/>
            <person name="Fournier E."/>
            <person name="Gout L."/>
            <person name="Hahn M."/>
            <person name="Kohn L."/>
            <person name="Lapalu N."/>
            <person name="Plummer K.M."/>
            <person name="Pradier J.M."/>
            <person name="Quevillon E."/>
            <person name="Sharon A."/>
            <person name="Simon A."/>
            <person name="ten Have A."/>
            <person name="Tudzynski B."/>
            <person name="Tudzynski P."/>
            <person name="Wincker P."/>
            <person name="Andrew M."/>
            <person name="Anthouard V."/>
            <person name="Beever R.E."/>
            <person name="Beffa R."/>
            <person name="Benoit I."/>
            <person name="Bouzid O."/>
            <person name="Brault B."/>
            <person name="Chen Z."/>
            <person name="Choquer M."/>
            <person name="Collemare J."/>
            <person name="Cotton P."/>
            <person name="Danchin E.G."/>
            <person name="Da Silva C."/>
            <person name="Gautier A."/>
            <person name="Giraud C."/>
            <person name="Giraud T."/>
            <person name="Gonzalez C."/>
            <person name="Grossetete S."/>
            <person name="Guldener U."/>
            <person name="Henrissat B."/>
            <person name="Howlett B.J."/>
            <person name="Kodira C."/>
            <person name="Kretschmer M."/>
            <person name="Lappartient A."/>
            <person name="Leroch M."/>
            <person name="Levis C."/>
            <person name="Mauceli E."/>
            <person name="Neuveglise C."/>
            <person name="Oeser B."/>
            <person name="Pearson M."/>
            <person name="Poulain J."/>
            <person name="Poussereau N."/>
            <person name="Quesneville H."/>
            <person name="Rascle C."/>
            <person name="Schumacher J."/>
            <person name="Segurens B."/>
            <person name="Sexton A."/>
            <person name="Silva E."/>
            <person name="Sirven C."/>
            <person name="Soanes D.M."/>
            <person name="Talbot N.J."/>
            <person name="Templeton M."/>
            <person name="Yandava C."/>
            <person name="Yarden O."/>
            <person name="Zeng Q."/>
            <person name="Rollins J.A."/>
            <person name="Lebrun M.H."/>
            <person name="Dickman M."/>
        </authorList>
    </citation>
    <scope>NUCLEOTIDE SEQUENCE [LARGE SCALE GENOMIC DNA]</scope>
    <source>
        <strain evidence="3">T4</strain>
    </source>
</reference>
<dbReference type="eggNOG" id="ENOG502SPDR">
    <property type="taxonomic scope" value="Eukaryota"/>
</dbReference>
<proteinExistence type="predicted"/>
<dbReference type="STRING" id="999810.G2YUY1"/>
<evidence type="ECO:0000313" key="2">
    <source>
        <dbReference type="EMBL" id="CCD55429.1"/>
    </source>
</evidence>
<dbReference type="HOGENOM" id="CLU_355245_0_0_1"/>
<sequence>MSLSLSSGPVKLDTSGNGDGLQHYDQVCAISQAAINRGFVKLFEKQPLAARSIHWSNEDVFDGQLVATMLPPQIGKRKLQKSLLVNESALQCKLDVESGDSSKFMLQLRFDQGRIFLGQNTYQTIDGWVIAFTPLSFADCLNATSGDLTAATNVEDTEDNVVFKSDKPTKLCPGEYSIHRLFAAIADLSWGSIIWERSYMMQPSRQKLSLEQWAKDPANNALYNEVQQCLREWTLENKLASCFTQGMLLKVPKAKVSSGKVTFDEGRQIQLSSSKQAMKGINGSPYNCLCFCEVVGSRVDLPTTKFLPFTGNLAGPGKGTSGEYLGTFILDRRLVSGGTQLLSPLQDLCLAMQTIPFGPEARIGGNYLASGRRFRVVGNTADLATGKPYRWEQVKDNTGASTRYLASIAGRKTRTTSVAKITIEAGPQMTALTVRGEYGYTCRSEYSSGSQDVVGNLAVLNSPKAILGGCTTEKDPYTGLDIIIPNDFSANLTGTPSDPKWVLIRSAMKVNIGRALSKLATDLKLFQGINKLTYGGNGEFKFEPTMLNEDLSAFATINFSPKESRVDWPSLETKSAGDNVVIEKYTSDTSVTTLHPRLNWTSLVNAYDSAAQTIDLTFTASNSSNDGIAFKSISVICLKMKGLEGKTLFDTGLEHWNVKDSSVQSVKPWSITTEKMTQALDLSASVVNAGLQLKVFPAVLGTSHDGTDLPSKFIVPSKGSFTLKLKGPVNTKSDAGLYIVQLDEVWTGVRAIKPLEGRASTFLVLELKADSQNPTPYTVTQTEADEKRGVSHA</sequence>
<evidence type="ECO:0000313" key="3">
    <source>
        <dbReference type="Proteomes" id="UP000008177"/>
    </source>
</evidence>
<dbReference type="InParanoid" id="G2YUY1"/>